<feature type="active site" description="Nucleophile" evidence="5">
    <location>
        <position position="274"/>
    </location>
</feature>
<dbReference type="CDD" id="cd03747">
    <property type="entry name" value="Ntn_PGA_like"/>
    <property type="match status" value="1"/>
</dbReference>
<gene>
    <name evidence="8" type="ORF">CWD77_05125</name>
</gene>
<protein>
    <submittedName>
        <fullName evidence="8">Penicillin acylase family protein</fullName>
    </submittedName>
</protein>
<keyword evidence="6" id="KW-0106">Calcium</keyword>
<dbReference type="InterPro" id="IPR014395">
    <property type="entry name" value="Pen/GL7ACA/AHL_acylase"/>
</dbReference>
<dbReference type="Pfam" id="PF01804">
    <property type="entry name" value="Penicil_amidase"/>
    <property type="match status" value="1"/>
</dbReference>
<dbReference type="InterPro" id="IPR002692">
    <property type="entry name" value="S45"/>
</dbReference>
<evidence type="ECO:0000256" key="1">
    <source>
        <dbReference type="ARBA" id="ARBA00006586"/>
    </source>
</evidence>
<feature type="binding site" evidence="6">
    <location>
        <position position="346"/>
    </location>
    <ligand>
        <name>Ca(2+)</name>
        <dbReference type="ChEBI" id="CHEBI:29108"/>
    </ligand>
</feature>
<evidence type="ECO:0000256" key="2">
    <source>
        <dbReference type="ARBA" id="ARBA00022729"/>
    </source>
</evidence>
<feature type="transmembrane region" description="Helical" evidence="7">
    <location>
        <begin position="28"/>
        <end position="48"/>
    </location>
</feature>
<keyword evidence="9" id="KW-1185">Reference proteome</keyword>
<dbReference type="OrthoDB" id="9759796at2"/>
<dbReference type="Proteomes" id="UP000233398">
    <property type="component" value="Unassembled WGS sequence"/>
</dbReference>
<keyword evidence="2" id="KW-0732">Signal</keyword>
<dbReference type="PANTHER" id="PTHR34218:SF3">
    <property type="entry name" value="ACYL-HOMOSERINE LACTONE ACYLASE PVDQ"/>
    <property type="match status" value="1"/>
</dbReference>
<dbReference type="InterPro" id="IPR029055">
    <property type="entry name" value="Ntn_hydrolases_N"/>
</dbReference>
<keyword evidence="7" id="KW-0812">Transmembrane</keyword>
<comment type="caution">
    <text evidence="8">The sequence shown here is derived from an EMBL/GenBank/DDBJ whole genome shotgun (WGS) entry which is preliminary data.</text>
</comment>
<dbReference type="Gene3D" id="1.10.1400.10">
    <property type="match status" value="1"/>
</dbReference>
<dbReference type="PIRSF" id="PIRSF001227">
    <property type="entry name" value="Pen_acylase"/>
    <property type="match status" value="1"/>
</dbReference>
<evidence type="ECO:0000256" key="3">
    <source>
        <dbReference type="ARBA" id="ARBA00022801"/>
    </source>
</evidence>
<dbReference type="GO" id="GO:0016811">
    <property type="term" value="F:hydrolase activity, acting on carbon-nitrogen (but not peptide) bonds, in linear amides"/>
    <property type="evidence" value="ECO:0007669"/>
    <property type="project" value="InterPro"/>
</dbReference>
<comment type="similarity">
    <text evidence="1">Belongs to the peptidase S45 family.</text>
</comment>
<reference evidence="8 9" key="1">
    <citation type="submission" date="2017-11" db="EMBL/GenBank/DDBJ databases">
        <title>Rhodohalobacter 15182 sp. nov., isolated from a salt lake.</title>
        <authorList>
            <person name="Han S."/>
        </authorList>
    </citation>
    <scope>NUCLEOTIDE SEQUENCE [LARGE SCALE GENOMIC DNA]</scope>
    <source>
        <strain evidence="8 9">15182</strain>
    </source>
</reference>
<dbReference type="GO" id="GO:0017000">
    <property type="term" value="P:antibiotic biosynthetic process"/>
    <property type="evidence" value="ECO:0007669"/>
    <property type="project" value="InterPro"/>
</dbReference>
<dbReference type="GO" id="GO:0046872">
    <property type="term" value="F:metal ion binding"/>
    <property type="evidence" value="ECO:0007669"/>
    <property type="project" value="UniProtKB-KW"/>
</dbReference>
<dbReference type="Gene3D" id="1.10.439.10">
    <property type="entry name" value="Penicillin Amidohydrolase, domain 1"/>
    <property type="match status" value="1"/>
</dbReference>
<evidence type="ECO:0000256" key="7">
    <source>
        <dbReference type="SAM" id="Phobius"/>
    </source>
</evidence>
<proteinExistence type="inferred from homology"/>
<organism evidence="8 9">
    <name type="scientific">Rhodohalobacter barkolensis</name>
    <dbReference type="NCBI Taxonomy" id="2053187"/>
    <lineage>
        <taxon>Bacteria</taxon>
        <taxon>Pseudomonadati</taxon>
        <taxon>Balneolota</taxon>
        <taxon>Balneolia</taxon>
        <taxon>Balneolales</taxon>
        <taxon>Balneolaceae</taxon>
        <taxon>Rhodohalobacter</taxon>
    </lineage>
</organism>
<comment type="cofactor">
    <cofactor evidence="6">
        <name>Ca(2+)</name>
        <dbReference type="ChEBI" id="CHEBI:29108"/>
    </cofactor>
    <text evidence="6">Binds 1 Ca(2+) ion per dimer.</text>
</comment>
<evidence type="ECO:0000256" key="4">
    <source>
        <dbReference type="ARBA" id="ARBA00023145"/>
    </source>
</evidence>
<dbReference type="EMBL" id="PISP01000001">
    <property type="protein sequence ID" value="PKD44845.1"/>
    <property type="molecule type" value="Genomic_DNA"/>
</dbReference>
<dbReference type="InterPro" id="IPR023343">
    <property type="entry name" value="Penicillin_amidase_dom1"/>
</dbReference>
<keyword evidence="6" id="KW-0479">Metal-binding</keyword>
<dbReference type="Gene3D" id="2.30.120.10">
    <property type="match status" value="1"/>
</dbReference>
<evidence type="ECO:0000313" key="9">
    <source>
        <dbReference type="Proteomes" id="UP000233398"/>
    </source>
</evidence>
<evidence type="ECO:0000313" key="8">
    <source>
        <dbReference type="EMBL" id="PKD44845.1"/>
    </source>
</evidence>
<dbReference type="InterPro" id="IPR043146">
    <property type="entry name" value="Penicillin_amidase_N_B-knob"/>
</dbReference>
<evidence type="ECO:0000256" key="5">
    <source>
        <dbReference type="PIRSR" id="PIRSR001227-1"/>
    </source>
</evidence>
<feature type="binding site" evidence="6">
    <location>
        <position position="209"/>
    </location>
    <ligand>
        <name>Ca(2+)</name>
        <dbReference type="ChEBI" id="CHEBI:29108"/>
    </ligand>
</feature>
<dbReference type="InterPro" id="IPR043147">
    <property type="entry name" value="Penicillin_amidase_A-knob"/>
</dbReference>
<sequence>MYFERNFQSIPAKLSNSLQTTMRTFLKILLLLLFLIAGFAIIGTYWTFYKPLPDYSATLSLNGLNNPVDVHWDPYGVPYIYAESEEDLYYTAGYIHAQERLWQMTLQQLAAEGRFAEFLGEDLVELDKYQRALGFWETAQRIEDEASPEMVRLIQKYTDGVNDYARENARDLPIEFTLLDMEPIEWTSTHTFAVTRLMAWDQNIYWWSELAYASLEEKLEPNRLQELFPEYSDLYPTTLDDNQSRTIASSIMPVLSIEQKRRSLLSMEGSQWGSNAWAVSGEKSEGEMPILAGDPHMGLSIPGFWFEMHYNTPNQSITGASIPGAPFIILGNNDHMAWSITNMMADVLDFFVEQPDQDNPGRYIVDSNSENPETEPFRYRNELIKVKDGDDVLFRVRHTQNGPVISDLYDSDELLGDQLVSVAWTGHEVSQEGEAVYDMNRATNIDQFEEAVQKFKSPAMNFTYADRDGNIALFSAGNIPIRDYNPLLFRRGDDPSYRWNGQIPFNELPQLKNPPSGFVAHANNKLHTDSYRHYIGSFWAPPSRISRISRFLEGADSLSVLDMQQLQFDAFSDHAREITEEILPILRSDSENDFSTVLTYLENWDYNYHPNSTAASIFDLFFLNVSQNTLTDDIGEEAYEALISLNYLPIQIMSRLLTYDSRFFDDIQTEETESREDLVRQSMLETISQLEEEFGDEAINWRWENVNQISLKPPLFTEAAEAPDAPGILRVIVSNLMSKGPYPVRGNAMTVNKAQYSWDNPFQVNLGPSIRRIIDFSSPGRSLSVLPTGQSGNPLSTHYGDQTDMWLEGRYRYIYRDSTFFQQTSYQTMHLLPLR</sequence>
<dbReference type="PANTHER" id="PTHR34218">
    <property type="entry name" value="PEPTIDASE S45 PENICILLIN AMIDASE"/>
    <property type="match status" value="1"/>
</dbReference>
<accession>A0A2N0VKW6</accession>
<keyword evidence="3" id="KW-0378">Hydrolase</keyword>
<dbReference type="Gene3D" id="3.60.20.10">
    <property type="entry name" value="Glutamine Phosphoribosylpyrophosphate, subunit 1, domain 1"/>
    <property type="match status" value="1"/>
</dbReference>
<dbReference type="SUPFAM" id="SSF56235">
    <property type="entry name" value="N-terminal nucleophile aminohydrolases (Ntn hydrolases)"/>
    <property type="match status" value="1"/>
</dbReference>
<dbReference type="AlphaFoldDB" id="A0A2N0VKW6"/>
<keyword evidence="7" id="KW-0472">Membrane</keyword>
<name>A0A2N0VKW6_9BACT</name>
<keyword evidence="4" id="KW-0865">Zymogen</keyword>
<evidence type="ECO:0000256" key="6">
    <source>
        <dbReference type="PIRSR" id="PIRSR001227-2"/>
    </source>
</evidence>
<feature type="binding site" evidence="6">
    <location>
        <position position="349"/>
    </location>
    <ligand>
        <name>Ca(2+)</name>
        <dbReference type="ChEBI" id="CHEBI:29108"/>
    </ligand>
</feature>
<keyword evidence="7" id="KW-1133">Transmembrane helix</keyword>